<dbReference type="EMBL" id="LR593886">
    <property type="protein sequence ID" value="VTR96875.1"/>
    <property type="molecule type" value="Genomic_DNA"/>
</dbReference>
<dbReference type="PROSITE" id="PS51257">
    <property type="entry name" value="PROKAR_LIPOPROTEIN"/>
    <property type="match status" value="1"/>
</dbReference>
<feature type="region of interest" description="Disordered" evidence="1">
    <location>
        <begin position="50"/>
        <end position="70"/>
    </location>
</feature>
<name>A0A6P2D927_9BACT</name>
<accession>A0A6P2D927</accession>
<feature type="signal peptide" evidence="2">
    <location>
        <begin position="1"/>
        <end position="25"/>
    </location>
</feature>
<sequence>MKTAMRLWLPALVLAGSGCGTSAPAPVTTTVRGKVILNGQPVVGGLVVFTPHPERGGSGKSAFGETGPDGSYALQVNRSSNIPPGWYRVSLAPPPPASVEEGISSVFPPKLARPDLSGLEREIQAGKEHVFEFMVDVPKGD</sequence>
<evidence type="ECO:0008006" key="5">
    <source>
        <dbReference type="Google" id="ProtNLM"/>
    </source>
</evidence>
<dbReference type="KEGG" id="gms:SOIL9_10020"/>
<evidence type="ECO:0000313" key="3">
    <source>
        <dbReference type="EMBL" id="VTR96875.1"/>
    </source>
</evidence>
<dbReference type="AlphaFoldDB" id="A0A6P2D927"/>
<feature type="chain" id="PRO_5026825532" description="Carboxypeptidase regulatory-like domain-containing protein" evidence="2">
    <location>
        <begin position="26"/>
        <end position="141"/>
    </location>
</feature>
<organism evidence="3 4">
    <name type="scientific">Gemmata massiliana</name>
    <dbReference type="NCBI Taxonomy" id="1210884"/>
    <lineage>
        <taxon>Bacteria</taxon>
        <taxon>Pseudomonadati</taxon>
        <taxon>Planctomycetota</taxon>
        <taxon>Planctomycetia</taxon>
        <taxon>Gemmatales</taxon>
        <taxon>Gemmataceae</taxon>
        <taxon>Gemmata</taxon>
    </lineage>
</organism>
<evidence type="ECO:0000256" key="1">
    <source>
        <dbReference type="SAM" id="MobiDB-lite"/>
    </source>
</evidence>
<dbReference type="RefSeq" id="WP_162670954.1">
    <property type="nucleotide sequence ID" value="NZ_LR593886.1"/>
</dbReference>
<evidence type="ECO:0000256" key="2">
    <source>
        <dbReference type="SAM" id="SignalP"/>
    </source>
</evidence>
<proteinExistence type="predicted"/>
<keyword evidence="2" id="KW-0732">Signal</keyword>
<protein>
    <recommendedName>
        <fullName evidence="5">Carboxypeptidase regulatory-like domain-containing protein</fullName>
    </recommendedName>
</protein>
<reference evidence="3 4" key="1">
    <citation type="submission" date="2019-05" db="EMBL/GenBank/DDBJ databases">
        <authorList>
            <consortium name="Science for Life Laboratories"/>
        </authorList>
    </citation>
    <scope>NUCLEOTIDE SEQUENCE [LARGE SCALE GENOMIC DNA]</scope>
    <source>
        <strain evidence="3">Soil9</strain>
    </source>
</reference>
<gene>
    <name evidence="3" type="ORF">SOIL9_10020</name>
</gene>
<keyword evidence="4" id="KW-1185">Reference proteome</keyword>
<evidence type="ECO:0000313" key="4">
    <source>
        <dbReference type="Proteomes" id="UP000464178"/>
    </source>
</evidence>
<dbReference type="Proteomes" id="UP000464178">
    <property type="component" value="Chromosome"/>
</dbReference>